<evidence type="ECO:0000313" key="1">
    <source>
        <dbReference type="EMBL" id="KAI5430929.1"/>
    </source>
</evidence>
<keyword evidence="2" id="KW-1185">Reference proteome</keyword>
<accession>A0A9D5B6C6</accession>
<proteinExistence type="predicted"/>
<name>A0A9D5B6C6_PEA</name>
<dbReference type="Gramene" id="Psat03G0517400-T2">
    <property type="protein sequence ID" value="KAI5430929.1"/>
    <property type="gene ID" value="KIW84_035174"/>
</dbReference>
<dbReference type="AlphaFoldDB" id="A0A9D5B6C6"/>
<protein>
    <submittedName>
        <fullName evidence="1">Uncharacterized protein</fullName>
    </submittedName>
</protein>
<dbReference type="EMBL" id="JAMSHJ010000003">
    <property type="protein sequence ID" value="KAI5430929.1"/>
    <property type="molecule type" value="Genomic_DNA"/>
</dbReference>
<comment type="caution">
    <text evidence="1">The sequence shown here is derived from an EMBL/GenBank/DDBJ whole genome shotgun (WGS) entry which is preliminary data.</text>
</comment>
<organism evidence="1 2">
    <name type="scientific">Pisum sativum</name>
    <name type="common">Garden pea</name>
    <name type="synonym">Lathyrus oleraceus</name>
    <dbReference type="NCBI Taxonomy" id="3888"/>
    <lineage>
        <taxon>Eukaryota</taxon>
        <taxon>Viridiplantae</taxon>
        <taxon>Streptophyta</taxon>
        <taxon>Embryophyta</taxon>
        <taxon>Tracheophyta</taxon>
        <taxon>Spermatophyta</taxon>
        <taxon>Magnoliopsida</taxon>
        <taxon>eudicotyledons</taxon>
        <taxon>Gunneridae</taxon>
        <taxon>Pentapetalae</taxon>
        <taxon>rosids</taxon>
        <taxon>fabids</taxon>
        <taxon>Fabales</taxon>
        <taxon>Fabaceae</taxon>
        <taxon>Papilionoideae</taxon>
        <taxon>50 kb inversion clade</taxon>
        <taxon>NPAAA clade</taxon>
        <taxon>Hologalegina</taxon>
        <taxon>IRL clade</taxon>
        <taxon>Fabeae</taxon>
        <taxon>Lathyrus</taxon>
    </lineage>
</organism>
<evidence type="ECO:0000313" key="2">
    <source>
        <dbReference type="Proteomes" id="UP001058974"/>
    </source>
</evidence>
<dbReference type="Proteomes" id="UP001058974">
    <property type="component" value="Chromosome 3"/>
</dbReference>
<sequence>MVIMVYTILRPETTMDPRCRVECLIADQTLPWEPSPGLVKESIKDMLGAFSKATQHSNKWAKSWHEWGIVQYRSDVPLYFKRFTRHCSSLVLLLSSDTSISSQVQL</sequence>
<gene>
    <name evidence="1" type="ORF">KIW84_035174</name>
</gene>
<reference evidence="1 2" key="1">
    <citation type="journal article" date="2022" name="Nat. Genet.">
        <title>Improved pea reference genome and pan-genome highlight genomic features and evolutionary characteristics.</title>
        <authorList>
            <person name="Yang T."/>
            <person name="Liu R."/>
            <person name="Luo Y."/>
            <person name="Hu S."/>
            <person name="Wang D."/>
            <person name="Wang C."/>
            <person name="Pandey M.K."/>
            <person name="Ge S."/>
            <person name="Xu Q."/>
            <person name="Li N."/>
            <person name="Li G."/>
            <person name="Huang Y."/>
            <person name="Saxena R.K."/>
            <person name="Ji Y."/>
            <person name="Li M."/>
            <person name="Yan X."/>
            <person name="He Y."/>
            <person name="Liu Y."/>
            <person name="Wang X."/>
            <person name="Xiang C."/>
            <person name="Varshney R.K."/>
            <person name="Ding H."/>
            <person name="Gao S."/>
            <person name="Zong X."/>
        </authorList>
    </citation>
    <scope>NUCLEOTIDE SEQUENCE [LARGE SCALE GENOMIC DNA]</scope>
    <source>
        <strain evidence="1 2">cv. Zhongwan 6</strain>
    </source>
</reference>